<evidence type="ECO:0000259" key="5">
    <source>
        <dbReference type="Pfam" id="PF05118"/>
    </source>
</evidence>
<evidence type="ECO:0000313" key="6">
    <source>
        <dbReference type="EMBL" id="MBB5984236.1"/>
    </source>
</evidence>
<organism evidence="6 7">
    <name type="scientific">Sphingobium lignivorans</name>
    <dbReference type="NCBI Taxonomy" id="2735886"/>
    <lineage>
        <taxon>Bacteria</taxon>
        <taxon>Pseudomonadati</taxon>
        <taxon>Pseudomonadota</taxon>
        <taxon>Alphaproteobacteria</taxon>
        <taxon>Sphingomonadales</taxon>
        <taxon>Sphingomonadaceae</taxon>
        <taxon>Sphingobium</taxon>
    </lineage>
</organism>
<keyword evidence="4" id="KW-0802">TPR repeat</keyword>
<dbReference type="InterPro" id="IPR011990">
    <property type="entry name" value="TPR-like_helical_dom_sf"/>
</dbReference>
<keyword evidence="7" id="KW-1185">Reference proteome</keyword>
<dbReference type="Pfam" id="PF13428">
    <property type="entry name" value="TPR_14"/>
    <property type="match status" value="1"/>
</dbReference>
<reference evidence="6 7" key="1">
    <citation type="submission" date="2020-08" db="EMBL/GenBank/DDBJ databases">
        <title>Exploring microbial biodiversity for novel pathways involved in the catabolism of aromatic compounds derived from lignin.</title>
        <authorList>
            <person name="Elkins J."/>
        </authorList>
    </citation>
    <scope>NUCLEOTIDE SEQUENCE [LARGE SCALE GENOMIC DNA]</scope>
    <source>
        <strain evidence="6 7">B1D3A</strain>
    </source>
</reference>
<evidence type="ECO:0000256" key="1">
    <source>
        <dbReference type="ARBA" id="ARBA00007730"/>
    </source>
</evidence>
<feature type="domain" description="Aspartyl/asparaginy/proline hydroxylase" evidence="5">
    <location>
        <begin position="234"/>
        <end position="398"/>
    </location>
</feature>
<dbReference type="SMART" id="SM00028">
    <property type="entry name" value="TPR"/>
    <property type="match status" value="3"/>
</dbReference>
<comment type="caution">
    <text evidence="6">The sequence shown here is derived from an EMBL/GenBank/DDBJ whole genome shotgun (WGS) entry which is preliminary data.</text>
</comment>
<dbReference type="Gene3D" id="2.60.120.330">
    <property type="entry name" value="B-lactam Antibiotic, Isopenicillin N Synthase, Chain"/>
    <property type="match status" value="1"/>
</dbReference>
<dbReference type="PROSITE" id="PS50005">
    <property type="entry name" value="TPR"/>
    <property type="match status" value="1"/>
</dbReference>
<gene>
    <name evidence="6" type="ORF">HNP60_000210</name>
</gene>
<dbReference type="InterPro" id="IPR019734">
    <property type="entry name" value="TPR_rpt"/>
</dbReference>
<name>A0ABR6NAD6_9SPHN</name>
<keyword evidence="2" id="KW-0223">Dioxygenase</keyword>
<dbReference type="SUPFAM" id="SSF51197">
    <property type="entry name" value="Clavaminate synthase-like"/>
    <property type="match status" value="1"/>
</dbReference>
<dbReference type="SUPFAM" id="SSF48452">
    <property type="entry name" value="TPR-like"/>
    <property type="match status" value="1"/>
</dbReference>
<dbReference type="Gene3D" id="1.25.40.10">
    <property type="entry name" value="Tetratricopeptide repeat domain"/>
    <property type="match status" value="1"/>
</dbReference>
<evidence type="ECO:0000256" key="4">
    <source>
        <dbReference type="PROSITE-ProRule" id="PRU00339"/>
    </source>
</evidence>
<sequence>MSDRQTEQLLAQAMQAARRGDGAAQLAFLDRACATAPRDPLVLNSRGMLHLQRQEYAEAADMFARAAKEDPKAPALWMNLAKAQRLMGDDEGERKSLEQVLSLDRRDFLGQLRMAELHQRLGETQQALQAWHAVLQLAAGSAQIAPDLRPVLDQARAWIAREQARVGEAVAAATDPYIAPLSQRDARRTRAFIDHALGRRRIYANECAGVCYPFLPADEFFDREHFPWMAALEAQTDVIREELLGIIADPGDALRPYIRLDEGSPQSKWTPLDRSLDWGACFLWEYGAPNAPVLERCPATAEVLRAIPRADIPGRGPTAFFSLLRPRKRIPPHTGVTNTRTIVHLPLVVPPGCAFRVGGETRPWRVGEAFAFDDTIEHEAWNDSDELRAVLIFDVWNPHLSLEERDVIARYFRAADASGGGGGGPI</sequence>
<dbReference type="InterPro" id="IPR007803">
    <property type="entry name" value="Asp/Arg/Pro-Hydrxlase"/>
</dbReference>
<dbReference type="Pfam" id="PF13174">
    <property type="entry name" value="TPR_6"/>
    <property type="match status" value="1"/>
</dbReference>
<dbReference type="InterPro" id="IPR051821">
    <property type="entry name" value="Asp/Asn_beta-hydroxylase"/>
</dbReference>
<dbReference type="InterPro" id="IPR027443">
    <property type="entry name" value="IPNS-like_sf"/>
</dbReference>
<evidence type="ECO:0000313" key="7">
    <source>
        <dbReference type="Proteomes" id="UP001138540"/>
    </source>
</evidence>
<dbReference type="RefSeq" id="WP_184149114.1">
    <property type="nucleotide sequence ID" value="NZ_JACHKA010000001.1"/>
</dbReference>
<comment type="similarity">
    <text evidence="1">Belongs to the aspartyl/asparaginyl beta-hydroxylase family.</text>
</comment>
<dbReference type="PANTHER" id="PTHR46332:SF5">
    <property type="entry name" value="ASPARTATE BETA-HYDROXYLASE DOMAIN CONTAINING 2"/>
    <property type="match status" value="1"/>
</dbReference>
<proteinExistence type="inferred from homology"/>
<protein>
    <submittedName>
        <fullName evidence="6">Aspartyl/asparaginyl beta-hydroxylase (Cupin superfamily)</fullName>
    </submittedName>
</protein>
<evidence type="ECO:0000256" key="3">
    <source>
        <dbReference type="ARBA" id="ARBA00023002"/>
    </source>
</evidence>
<evidence type="ECO:0000256" key="2">
    <source>
        <dbReference type="ARBA" id="ARBA00022964"/>
    </source>
</evidence>
<keyword evidence="3" id="KW-0560">Oxidoreductase</keyword>
<dbReference type="Proteomes" id="UP001138540">
    <property type="component" value="Unassembled WGS sequence"/>
</dbReference>
<dbReference type="PANTHER" id="PTHR46332">
    <property type="entry name" value="ASPARTATE BETA-HYDROXYLASE DOMAIN-CONTAINING PROTEIN 2"/>
    <property type="match status" value="1"/>
</dbReference>
<feature type="repeat" description="TPR" evidence="4">
    <location>
        <begin position="40"/>
        <end position="73"/>
    </location>
</feature>
<dbReference type="Pfam" id="PF05118">
    <property type="entry name" value="Asp_Arg_Hydrox"/>
    <property type="match status" value="1"/>
</dbReference>
<accession>A0ABR6NAD6</accession>
<dbReference type="EMBL" id="JACHKA010000001">
    <property type="protein sequence ID" value="MBB5984236.1"/>
    <property type="molecule type" value="Genomic_DNA"/>
</dbReference>